<feature type="binding site" evidence="7">
    <location>
        <position position="221"/>
    </location>
    <ligand>
        <name>substrate</name>
    </ligand>
</feature>
<name>A0ABS7FY90_9ACTN</name>
<dbReference type="InterPro" id="IPR036291">
    <property type="entry name" value="NAD(P)-bd_dom_sf"/>
</dbReference>
<keyword evidence="4 7" id="KW-0521">NADP</keyword>
<comment type="pathway">
    <text evidence="1 7">Carbohydrate degradation; pentose phosphate pathway; D-ribulose 5-phosphate from D-glucose 6-phosphate (oxidative stage): step 1/3.</text>
</comment>
<accession>A0ABS7FY90</accession>
<evidence type="ECO:0000256" key="2">
    <source>
        <dbReference type="ARBA" id="ARBA00009975"/>
    </source>
</evidence>
<keyword evidence="5 7" id="KW-0560">Oxidoreductase</keyword>
<evidence type="ECO:0000256" key="5">
    <source>
        <dbReference type="ARBA" id="ARBA00023002"/>
    </source>
</evidence>
<dbReference type="EC" id="1.1.1.49" evidence="7"/>
<feature type="binding site" evidence="7">
    <location>
        <position position="54"/>
    </location>
    <ligand>
        <name>NADP(+)</name>
        <dbReference type="ChEBI" id="CHEBI:58349"/>
    </ligand>
</feature>
<feature type="binding site" evidence="7">
    <location>
        <position position="153"/>
    </location>
    <ligand>
        <name>NADP(+)</name>
        <dbReference type="ChEBI" id="CHEBI:58349"/>
    </ligand>
</feature>
<dbReference type="Gene3D" id="3.30.360.10">
    <property type="entry name" value="Dihydrodipicolinate Reductase, domain 2"/>
    <property type="match status" value="1"/>
</dbReference>
<dbReference type="PANTHER" id="PTHR23429">
    <property type="entry name" value="GLUCOSE-6-PHOSPHATE 1-DEHYDROGENASE G6PD"/>
    <property type="match status" value="1"/>
</dbReference>
<comment type="caution">
    <text evidence="10">The sequence shown here is derived from an EMBL/GenBank/DDBJ whole genome shotgun (WGS) entry which is preliminary data.</text>
</comment>
<evidence type="ECO:0000259" key="9">
    <source>
        <dbReference type="Pfam" id="PF02781"/>
    </source>
</evidence>
<feature type="domain" description="Glucose-6-phosphate dehydrogenase C-terminal" evidence="9">
    <location>
        <begin position="194"/>
        <end position="465"/>
    </location>
</feature>
<keyword evidence="3 7" id="KW-0313">Glucose metabolism</keyword>
<proteinExistence type="inferred from homology"/>
<dbReference type="Pfam" id="PF00479">
    <property type="entry name" value="G6PD_N"/>
    <property type="match status" value="1"/>
</dbReference>
<dbReference type="PROSITE" id="PS00069">
    <property type="entry name" value="G6P_DEHYDROGENASE"/>
    <property type="match status" value="1"/>
</dbReference>
<dbReference type="PRINTS" id="PR00079">
    <property type="entry name" value="G6PDHDRGNASE"/>
</dbReference>
<protein>
    <recommendedName>
        <fullName evidence="7">Glucose-6-phosphate 1-dehydrogenase</fullName>
        <shortName evidence="7">G6PD</shortName>
        <ecNumber evidence="7">1.1.1.49</ecNumber>
    </recommendedName>
</protein>
<evidence type="ECO:0000256" key="6">
    <source>
        <dbReference type="ARBA" id="ARBA00023277"/>
    </source>
</evidence>
<evidence type="ECO:0000256" key="3">
    <source>
        <dbReference type="ARBA" id="ARBA00022526"/>
    </source>
</evidence>
<comment type="caution">
    <text evidence="7">Lacks conserved residue(s) required for the propagation of feature annotation.</text>
</comment>
<dbReference type="RefSeq" id="WP_220168647.1">
    <property type="nucleotide sequence ID" value="NZ_JAIBOA010000016.1"/>
</dbReference>
<dbReference type="Pfam" id="PF02781">
    <property type="entry name" value="G6PD_C"/>
    <property type="match status" value="1"/>
</dbReference>
<dbReference type="InterPro" id="IPR022675">
    <property type="entry name" value="G6P_DH_C"/>
</dbReference>
<comment type="function">
    <text evidence="7">Catalyzes the oxidation of glucose 6-phosphate to 6-phosphogluconolactone.</text>
</comment>
<feature type="domain" description="Glucose-6-phosphate dehydrogenase NAD-binding" evidence="8">
    <location>
        <begin position="16"/>
        <end position="192"/>
    </location>
</feature>
<evidence type="ECO:0000259" key="8">
    <source>
        <dbReference type="Pfam" id="PF00479"/>
    </source>
</evidence>
<organism evidence="10 11">
    <name type="scientific">Actinomadura parmotrematis</name>
    <dbReference type="NCBI Taxonomy" id="2864039"/>
    <lineage>
        <taxon>Bacteria</taxon>
        <taxon>Bacillati</taxon>
        <taxon>Actinomycetota</taxon>
        <taxon>Actinomycetes</taxon>
        <taxon>Streptosporangiales</taxon>
        <taxon>Thermomonosporaceae</taxon>
        <taxon>Actinomadura</taxon>
    </lineage>
</organism>
<dbReference type="InterPro" id="IPR022674">
    <property type="entry name" value="G6P_DH_NAD-bd"/>
</dbReference>
<feature type="binding site" evidence="7">
    <location>
        <position position="240"/>
    </location>
    <ligand>
        <name>substrate</name>
    </ligand>
</feature>
<feature type="binding site" evidence="7">
    <location>
        <position position="183"/>
    </location>
    <ligand>
        <name>substrate</name>
    </ligand>
</feature>
<keyword evidence="11" id="KW-1185">Reference proteome</keyword>
<dbReference type="SUPFAM" id="SSF51735">
    <property type="entry name" value="NAD(P)-binding Rossmann-fold domains"/>
    <property type="match status" value="1"/>
</dbReference>
<feature type="active site" description="Proton acceptor" evidence="7">
    <location>
        <position position="245"/>
    </location>
</feature>
<feature type="binding site" evidence="7">
    <location>
        <begin position="19"/>
        <end position="26"/>
    </location>
    <ligand>
        <name>NADP(+)</name>
        <dbReference type="ChEBI" id="CHEBI:58349"/>
    </ligand>
</feature>
<dbReference type="InterPro" id="IPR019796">
    <property type="entry name" value="G6P_DH_AS"/>
</dbReference>
<dbReference type="NCBIfam" id="TIGR00871">
    <property type="entry name" value="zwf"/>
    <property type="match status" value="1"/>
</dbReference>
<feature type="binding site" evidence="7">
    <location>
        <position position="187"/>
    </location>
    <ligand>
        <name>substrate</name>
    </ligand>
</feature>
<comment type="catalytic activity">
    <reaction evidence="7">
        <text>D-glucose 6-phosphate + NADP(+) = 6-phospho-D-glucono-1,5-lactone + NADPH + H(+)</text>
        <dbReference type="Rhea" id="RHEA:15841"/>
        <dbReference type="ChEBI" id="CHEBI:15378"/>
        <dbReference type="ChEBI" id="CHEBI:57783"/>
        <dbReference type="ChEBI" id="CHEBI:57955"/>
        <dbReference type="ChEBI" id="CHEBI:58349"/>
        <dbReference type="ChEBI" id="CHEBI:61548"/>
        <dbReference type="EC" id="1.1.1.49"/>
    </reaction>
</comment>
<keyword evidence="6 7" id="KW-0119">Carbohydrate metabolism</keyword>
<dbReference type="Proteomes" id="UP000774570">
    <property type="component" value="Unassembled WGS sequence"/>
</dbReference>
<dbReference type="Gene3D" id="3.40.50.720">
    <property type="entry name" value="NAD(P)-binding Rossmann-like Domain"/>
    <property type="match status" value="1"/>
</dbReference>
<gene>
    <name evidence="7 10" type="primary">zwf</name>
    <name evidence="10" type="ORF">K1Y72_23750</name>
</gene>
<dbReference type="InterPro" id="IPR001282">
    <property type="entry name" value="G6P_DH"/>
</dbReference>
<evidence type="ECO:0000256" key="1">
    <source>
        <dbReference type="ARBA" id="ARBA00004937"/>
    </source>
</evidence>
<comment type="similarity">
    <text evidence="2 7">Belongs to the glucose-6-phosphate dehydrogenase family.</text>
</comment>
<reference evidence="10 11" key="1">
    <citation type="submission" date="2021-07" db="EMBL/GenBank/DDBJ databases">
        <title>Actinomadura sp. PM05-2 isolated from lichen.</title>
        <authorList>
            <person name="Somphong A."/>
            <person name="Phongsopitanun W."/>
            <person name="Tanasupawat S."/>
            <person name="Peongsungnone V."/>
        </authorList>
    </citation>
    <scope>NUCLEOTIDE SEQUENCE [LARGE SCALE GENOMIC DNA]</scope>
    <source>
        <strain evidence="10 11">PM05-2</strain>
    </source>
</reference>
<evidence type="ECO:0000256" key="7">
    <source>
        <dbReference type="HAMAP-Rule" id="MF_00966"/>
    </source>
</evidence>
<dbReference type="PIRSF" id="PIRSF000110">
    <property type="entry name" value="G6PD"/>
    <property type="match status" value="1"/>
</dbReference>
<evidence type="ECO:0000256" key="4">
    <source>
        <dbReference type="ARBA" id="ARBA00022857"/>
    </source>
</evidence>
<dbReference type="PANTHER" id="PTHR23429:SF0">
    <property type="entry name" value="GLUCOSE-6-PHOSPHATE 1-DEHYDROGENASE"/>
    <property type="match status" value="1"/>
</dbReference>
<evidence type="ECO:0000313" key="11">
    <source>
        <dbReference type="Proteomes" id="UP000774570"/>
    </source>
</evidence>
<feature type="binding site" evidence="7">
    <location>
        <position position="331"/>
    </location>
    <ligand>
        <name>substrate</name>
    </ligand>
</feature>
<dbReference type="EMBL" id="JAIBOA010000016">
    <property type="protein sequence ID" value="MBW8485414.1"/>
    <property type="molecule type" value="Genomic_DNA"/>
</dbReference>
<evidence type="ECO:0000313" key="10">
    <source>
        <dbReference type="EMBL" id="MBW8485414.1"/>
    </source>
</evidence>
<dbReference type="HAMAP" id="MF_00966">
    <property type="entry name" value="G6PD"/>
    <property type="match status" value="1"/>
</dbReference>
<sequence length="477" mass="52326">MTGADGVRVSAPQLIVIFGATGDLARRMLFPGLYRLARAGMMPADFRVIGSGRRSPGTDEEFRERIAGGVREFAADHYDDDAWRDFAGRLSFTPSSADDGADLAEAVREAREELGEGTRTLLYLSVPPNAAQAMIGMLDATGLAADAALVMEKPFGEDLASARELDAAVARAVPEERVFRIDHFLGKEAVRNLLVLRFANGLLETVWNRDHIAYVQIDVPEEIDIQGRASFMESTGTFRDMVSTHLSQILGFVALEPPVRITAEDLRAEKLKVYRALRPIDPADVVFGQYEGYREEDGVAADSQVETFVALRAWVDNWRWQGVPFLLRTGKAMAATGHRVTIGFRRPPSALFGAGVFDGDARPDELVVELGDRPELSLDIRVKEAGAGLRLHRRGLRYAPSEDGAADAYEKLLLDAMRGDQTLFTGAAEIERLWEVCEPVLQDRPATRAYPKGSWGPEEALRLAGPRGWALADGDGD</sequence>
<dbReference type="SUPFAM" id="SSF55347">
    <property type="entry name" value="Glyceraldehyde-3-phosphate dehydrogenase-like, C-terminal domain"/>
    <property type="match status" value="1"/>
</dbReference>